<feature type="compositionally biased region" description="Basic and acidic residues" evidence="11">
    <location>
        <begin position="829"/>
        <end position="847"/>
    </location>
</feature>
<feature type="compositionally biased region" description="Acidic residues" evidence="11">
    <location>
        <begin position="89"/>
        <end position="98"/>
    </location>
</feature>
<dbReference type="PROSITE" id="PS50004">
    <property type="entry name" value="C2"/>
    <property type="match status" value="2"/>
</dbReference>
<dbReference type="CDD" id="cd04052">
    <property type="entry name" value="C2B_Tricalbin-like"/>
    <property type="match status" value="1"/>
</dbReference>
<evidence type="ECO:0000313" key="15">
    <source>
        <dbReference type="EMBL" id="WPH03805.1"/>
    </source>
</evidence>
<feature type="region of interest" description="Disordered" evidence="11">
    <location>
        <begin position="826"/>
        <end position="847"/>
    </location>
</feature>
<reference evidence="15 16" key="1">
    <citation type="submission" date="2023-11" db="EMBL/GenBank/DDBJ databases">
        <title>An acidophilic fungus is an integral part of prey digestion in a carnivorous sundew plant.</title>
        <authorList>
            <person name="Tsai I.J."/>
        </authorList>
    </citation>
    <scope>NUCLEOTIDE SEQUENCE [LARGE SCALE GENOMIC DNA]</scope>
    <source>
        <strain evidence="15">169a</strain>
    </source>
</reference>
<feature type="compositionally biased region" description="Basic and acidic residues" evidence="11">
    <location>
        <begin position="414"/>
        <end position="434"/>
    </location>
</feature>
<organism evidence="15 16">
    <name type="scientific">Acrodontium crateriforme</name>
    <dbReference type="NCBI Taxonomy" id="150365"/>
    <lineage>
        <taxon>Eukaryota</taxon>
        <taxon>Fungi</taxon>
        <taxon>Dikarya</taxon>
        <taxon>Ascomycota</taxon>
        <taxon>Pezizomycotina</taxon>
        <taxon>Dothideomycetes</taxon>
        <taxon>Dothideomycetidae</taxon>
        <taxon>Mycosphaerellales</taxon>
        <taxon>Teratosphaeriaceae</taxon>
        <taxon>Acrodontium</taxon>
    </lineage>
</organism>
<dbReference type="SMART" id="SM00239">
    <property type="entry name" value="C2"/>
    <property type="match status" value="2"/>
</dbReference>
<comment type="subcellular location">
    <subcellularLocation>
        <location evidence="1">Endoplasmic reticulum membrane</location>
    </subcellularLocation>
</comment>
<evidence type="ECO:0000256" key="9">
    <source>
        <dbReference type="ARBA" id="ARBA00023121"/>
    </source>
</evidence>
<dbReference type="InterPro" id="IPR000008">
    <property type="entry name" value="C2_dom"/>
</dbReference>
<evidence type="ECO:0000313" key="16">
    <source>
        <dbReference type="Proteomes" id="UP001303373"/>
    </source>
</evidence>
<feature type="compositionally biased region" description="Acidic residues" evidence="11">
    <location>
        <begin position="1189"/>
        <end position="1200"/>
    </location>
</feature>
<evidence type="ECO:0000256" key="12">
    <source>
        <dbReference type="SAM" id="Phobius"/>
    </source>
</evidence>
<dbReference type="InterPro" id="IPR037765">
    <property type="entry name" value="C2B_Tricalbin"/>
</dbReference>
<keyword evidence="16" id="KW-1185">Reference proteome</keyword>
<feature type="compositionally biased region" description="Basic and acidic residues" evidence="11">
    <location>
        <begin position="47"/>
        <end position="71"/>
    </location>
</feature>
<keyword evidence="10 12" id="KW-0472">Membrane</keyword>
<keyword evidence="8" id="KW-0445">Lipid transport</keyword>
<gene>
    <name evidence="15" type="ORF">R9X50_00668800</name>
</gene>
<dbReference type="InterPro" id="IPR035892">
    <property type="entry name" value="C2_domain_sf"/>
</dbReference>
<feature type="compositionally biased region" description="Polar residues" evidence="11">
    <location>
        <begin position="158"/>
        <end position="170"/>
    </location>
</feature>
<dbReference type="PANTHER" id="PTHR47348:SF2">
    <property type="entry name" value="MEIOTICALLY UP-REGULATED 190 PROTEIN"/>
    <property type="match status" value="1"/>
</dbReference>
<dbReference type="GO" id="GO:0006869">
    <property type="term" value="P:lipid transport"/>
    <property type="evidence" value="ECO:0007669"/>
    <property type="project" value="UniProtKB-KW"/>
</dbReference>
<feature type="domain" description="C2" evidence="13">
    <location>
        <begin position="794"/>
        <end position="930"/>
    </location>
</feature>
<feature type="region of interest" description="Disordered" evidence="11">
    <location>
        <begin position="386"/>
        <end position="434"/>
    </location>
</feature>
<feature type="compositionally biased region" description="Acidic residues" evidence="11">
    <location>
        <begin position="1139"/>
        <end position="1165"/>
    </location>
</feature>
<evidence type="ECO:0000256" key="11">
    <source>
        <dbReference type="SAM" id="MobiDB-lite"/>
    </source>
</evidence>
<dbReference type="PROSITE" id="PS51847">
    <property type="entry name" value="SMP"/>
    <property type="match status" value="1"/>
</dbReference>
<keyword evidence="6" id="KW-0256">Endoplasmic reticulum</keyword>
<dbReference type="CDD" id="cd21676">
    <property type="entry name" value="SMP_Mug190"/>
    <property type="match status" value="1"/>
</dbReference>
<dbReference type="GO" id="GO:0061817">
    <property type="term" value="P:endoplasmic reticulum-plasma membrane tethering"/>
    <property type="evidence" value="ECO:0007669"/>
    <property type="project" value="InterPro"/>
</dbReference>
<dbReference type="PANTHER" id="PTHR47348">
    <property type="entry name" value="MEIOTICALLY UP-REGULATED GENE 190 PROTEIN"/>
    <property type="match status" value="1"/>
</dbReference>
<dbReference type="Pfam" id="PF25331">
    <property type="entry name" value="C2_Mug190_3rd"/>
    <property type="match status" value="1"/>
</dbReference>
<feature type="compositionally biased region" description="Basic residues" evidence="11">
    <location>
        <begin position="113"/>
        <end position="122"/>
    </location>
</feature>
<feature type="compositionally biased region" description="Basic and acidic residues" evidence="11">
    <location>
        <begin position="1220"/>
        <end position="1234"/>
    </location>
</feature>
<dbReference type="GO" id="GO:0008289">
    <property type="term" value="F:lipid binding"/>
    <property type="evidence" value="ECO:0007669"/>
    <property type="project" value="UniProtKB-KW"/>
</dbReference>
<evidence type="ECO:0000256" key="2">
    <source>
        <dbReference type="ARBA" id="ARBA00022448"/>
    </source>
</evidence>
<feature type="transmembrane region" description="Helical" evidence="12">
    <location>
        <begin position="215"/>
        <end position="235"/>
    </location>
</feature>
<dbReference type="InterPro" id="IPR031468">
    <property type="entry name" value="SMP_LBD"/>
</dbReference>
<keyword evidence="2" id="KW-0813">Transport</keyword>
<dbReference type="SUPFAM" id="SSF49562">
    <property type="entry name" value="C2 domain (Calcium/lipid-binding domain, CaLB)"/>
    <property type="match status" value="2"/>
</dbReference>
<keyword evidence="5" id="KW-0677">Repeat</keyword>
<dbReference type="Proteomes" id="UP001303373">
    <property type="component" value="Chromosome 11"/>
</dbReference>
<evidence type="ECO:0000256" key="3">
    <source>
        <dbReference type="ARBA" id="ARBA00022553"/>
    </source>
</evidence>
<evidence type="ECO:0000256" key="10">
    <source>
        <dbReference type="ARBA" id="ARBA00023136"/>
    </source>
</evidence>
<feature type="region of interest" description="Disordered" evidence="11">
    <location>
        <begin position="1125"/>
        <end position="1240"/>
    </location>
</feature>
<feature type="region of interest" description="Disordered" evidence="11">
    <location>
        <begin position="1"/>
        <end position="175"/>
    </location>
</feature>
<protein>
    <submittedName>
        <fullName evidence="15">Meiotically up-regulated protein</fullName>
    </submittedName>
</protein>
<feature type="transmembrane region" description="Helical" evidence="12">
    <location>
        <begin position="256"/>
        <end position="278"/>
    </location>
</feature>
<evidence type="ECO:0000256" key="8">
    <source>
        <dbReference type="ARBA" id="ARBA00023055"/>
    </source>
</evidence>
<keyword evidence="4 12" id="KW-0812">Transmembrane</keyword>
<dbReference type="Pfam" id="PF00168">
    <property type="entry name" value="C2"/>
    <property type="match status" value="2"/>
</dbReference>
<dbReference type="Gene3D" id="2.60.40.150">
    <property type="entry name" value="C2 domain"/>
    <property type="match status" value="2"/>
</dbReference>
<dbReference type="GO" id="GO:0005789">
    <property type="term" value="C:endoplasmic reticulum membrane"/>
    <property type="evidence" value="ECO:0007669"/>
    <property type="project" value="UniProtKB-SubCell"/>
</dbReference>
<dbReference type="EMBL" id="CP138590">
    <property type="protein sequence ID" value="WPH03805.1"/>
    <property type="molecule type" value="Genomic_DNA"/>
</dbReference>
<proteinExistence type="predicted"/>
<feature type="compositionally biased region" description="Basic and acidic residues" evidence="11">
    <location>
        <begin position="78"/>
        <end position="88"/>
    </location>
</feature>
<evidence type="ECO:0000256" key="6">
    <source>
        <dbReference type="ARBA" id="ARBA00022824"/>
    </source>
</evidence>
<accession>A0AAQ3M9L3</accession>
<keyword evidence="7 12" id="KW-1133">Transmembrane helix</keyword>
<name>A0AAQ3M9L3_9PEZI</name>
<dbReference type="CDD" id="cd04041">
    <property type="entry name" value="C2A_fungal"/>
    <property type="match status" value="1"/>
</dbReference>
<evidence type="ECO:0000259" key="13">
    <source>
        <dbReference type="PROSITE" id="PS50004"/>
    </source>
</evidence>
<dbReference type="Pfam" id="PF25669">
    <property type="entry name" value="SMP_MUG190-like"/>
    <property type="match status" value="1"/>
</dbReference>
<dbReference type="InterPro" id="IPR037767">
    <property type="entry name" value="C2A_Mug190-like"/>
</dbReference>
<feature type="domain" description="C2" evidence="13">
    <location>
        <begin position="570"/>
        <end position="699"/>
    </location>
</feature>
<evidence type="ECO:0000256" key="1">
    <source>
        <dbReference type="ARBA" id="ARBA00004586"/>
    </source>
</evidence>
<keyword evidence="3" id="KW-0597">Phosphoprotein</keyword>
<feature type="domain" description="SMP-LTD" evidence="14">
    <location>
        <begin position="313"/>
        <end position="572"/>
    </location>
</feature>
<evidence type="ECO:0000256" key="4">
    <source>
        <dbReference type="ARBA" id="ARBA00022692"/>
    </source>
</evidence>
<keyword evidence="9" id="KW-0446">Lipid-binding</keyword>
<sequence length="1278" mass="144057">MSGHDDVEESRRRYKAPYNAKHQIPTIQRYKEEKKARRAAAGEDDESNRTDRWREYWRGGSDGRKELRDEQPSDADDDHGKDDVKEDNLDNYDDEEPMVDTTEHTAVSADPKSKRKGMKKRKNDGAERQVTDPVTHLPVTIHDYTSQALEEAGENDPSFGSTKRTATGLSNKDKSNQELQKEMHEMEQGGEAMNALFPPPHFDAIRGELLSVNQLGVTVGLLGITVILICGVIFERLFAHFIMPNLSSQHTDRTKWLTSLAVLFISGLISIGSIWALIAGVRNWMARKIDDLWEDEVWEARRQTAKRDAKAHEIEPVAWLNSLMAAVWPLINPDLFTSLSDTLEDVMQASLPGLVHMVSVDDIGQGSESLRILGIRWLPTGAAARSVNSEGKLASRTRNKHNDRAVPGEGEVDDSGKDENDDKPKKQKGDDGTEKEIAEGMEAEEGDFVNLEVAFAYRARHESNSMKDRTKHMHLLISFYLPGNIKIPVWVDLRGIVGTMRMRLQLTPDPPFFALCTLTFLGQPKTSISCIPIVKHGLNIMDLPLISNFVQSSVDAAMAEYVAPKSLTLDLKDMLAGDDFKKDTNARGVLVVTIKRGYDFTQGDPGIPLIKEGGADPYVSLAWAKFGKPLWSTRLMLNEMEPCWNETAYLLVTPEELHVDERLRVQLWDSDRFTADDDLGRIEIDLKKLMRDEETNGRMGDRSDSFRALKAGEEMPGKLEWSVGYFSKTRLQACQFQNQTYDENIRTQKQLEDQVDQICRKKLREANVKKIKKDGQSLEEKELEQQKAQEMKMRQDAMIISAPPPDDYPSGIFSIQIHQINGLGLETLSKPRDDPVDSKEDEHEEGDHLPSAYCTVIINHHKVFKTRTKPKNAKPFFNAGVERFLPDWQNAEVFVTVRDARLKEDNPLLGIVHLPLGDLFHSRSQVSGFYPLTGGVGFGRIRLSMVWRSVQLQAPRKALGWEYGTLEVHSGVKHSNDLPSDLTNTKLKFHTDLGSAKMHVKSDNPGWHVRSKNRQSLRLPVRKRYSSCLALEFTQHSLLNSSPAAFAVLWLSELPDEHETEITLPVWKGDFARATKNCIETCGEKIGTVTLHVTFWTGLGGAHSRWAAKNHDLREIIEVLDTARDNDESHHSAKKAGIVDEEATSSNDEDSSDDDDDDDDEDRDEGVDKKRPDGAVSGQGSNGRSADEAQQDAENGELDDFERAKSGKSGKGGKMNIIDSAKDYRKHQQSENRRNRGLMQWRAPRTARWAIHKAERASENVTDLFKHHRREPGLETEV</sequence>
<dbReference type="AlphaFoldDB" id="A0AAQ3M9L3"/>
<dbReference type="InterPro" id="IPR057349">
    <property type="entry name" value="C2_Mug190_3rd"/>
</dbReference>
<evidence type="ECO:0000256" key="7">
    <source>
        <dbReference type="ARBA" id="ARBA00022989"/>
    </source>
</evidence>
<evidence type="ECO:0000256" key="5">
    <source>
        <dbReference type="ARBA" id="ARBA00022737"/>
    </source>
</evidence>
<evidence type="ECO:0000259" key="14">
    <source>
        <dbReference type="PROSITE" id="PS51847"/>
    </source>
</evidence>